<protein>
    <recommendedName>
        <fullName evidence="1">KIB1-4 beta-propeller domain-containing protein</fullName>
    </recommendedName>
</protein>
<feature type="domain" description="KIB1-4 beta-propeller" evidence="1">
    <location>
        <begin position="83"/>
        <end position="332"/>
    </location>
</feature>
<dbReference type="EMBL" id="CM010633">
    <property type="protein sequence ID" value="RID60611.1"/>
    <property type="molecule type" value="Genomic_DNA"/>
</dbReference>
<reference evidence="2 3" key="1">
    <citation type="submission" date="2018-06" db="EMBL/GenBank/DDBJ databases">
        <title>WGS assembly of Brassica rapa FPsc.</title>
        <authorList>
            <person name="Bowman J."/>
            <person name="Kohchi T."/>
            <person name="Yamato K."/>
            <person name="Jenkins J."/>
            <person name="Shu S."/>
            <person name="Ishizaki K."/>
            <person name="Yamaoka S."/>
            <person name="Nishihama R."/>
            <person name="Nakamura Y."/>
            <person name="Berger F."/>
            <person name="Adam C."/>
            <person name="Aki S."/>
            <person name="Althoff F."/>
            <person name="Araki T."/>
            <person name="Arteaga-Vazquez M."/>
            <person name="Balasubrmanian S."/>
            <person name="Bauer D."/>
            <person name="Boehm C."/>
            <person name="Briginshaw L."/>
            <person name="Caballero-Perez J."/>
            <person name="Catarino B."/>
            <person name="Chen F."/>
            <person name="Chiyoda S."/>
            <person name="Chovatia M."/>
            <person name="Davies K."/>
            <person name="Delmans M."/>
            <person name="Demura T."/>
            <person name="Dierschke T."/>
            <person name="Dolan L."/>
            <person name="Dorantes-Acosta A."/>
            <person name="Eklund D."/>
            <person name="Florent S."/>
            <person name="Flores-Sandoval E."/>
            <person name="Fujiyama A."/>
            <person name="Fukuzawa H."/>
            <person name="Galik B."/>
            <person name="Grimanelli D."/>
            <person name="Grimwood J."/>
            <person name="Grossniklaus U."/>
            <person name="Hamada T."/>
            <person name="Haseloff J."/>
            <person name="Hetherington A."/>
            <person name="Higo A."/>
            <person name="Hirakawa Y."/>
            <person name="Hundley H."/>
            <person name="Ikeda Y."/>
            <person name="Inoue K."/>
            <person name="Inoue S."/>
            <person name="Ishida S."/>
            <person name="Jia Q."/>
            <person name="Kakita M."/>
            <person name="Kanazawa T."/>
            <person name="Kawai Y."/>
            <person name="Kawashima T."/>
            <person name="Kennedy M."/>
            <person name="Kinose K."/>
            <person name="Kinoshita T."/>
            <person name="Kohara Y."/>
            <person name="Koide E."/>
            <person name="Komatsu K."/>
            <person name="Kopischke S."/>
            <person name="Kubo M."/>
            <person name="Kyozuka J."/>
            <person name="Lagercrantz U."/>
            <person name="Lin S."/>
            <person name="Lindquist E."/>
            <person name="Lipzen A."/>
            <person name="Lu C."/>
            <person name="Luna E."/>
            <person name="Martienssen R."/>
            <person name="Minamino N."/>
            <person name="Mizutani M."/>
            <person name="Mizutani M."/>
            <person name="Mochizuki N."/>
            <person name="Monte I."/>
            <person name="Mosher R."/>
            <person name="Nagasaki H."/>
            <person name="Nakagami H."/>
            <person name="Naramoto S."/>
            <person name="Nishitani K."/>
            <person name="Ohtani M."/>
            <person name="Okamoto T."/>
            <person name="Okumura M."/>
            <person name="Phillips J."/>
            <person name="Pollak B."/>
            <person name="Reinders A."/>
            <person name="Roevekamp M."/>
            <person name="Sano R."/>
            <person name="Sawa S."/>
            <person name="Schmid M."/>
            <person name="Shirakawa M."/>
            <person name="Solano R."/>
            <person name="Spunde A."/>
            <person name="Suetsugu N."/>
            <person name="Sugano S."/>
            <person name="Sugiyama A."/>
            <person name="Sun R."/>
            <person name="Suzuki Y."/>
            <person name="Takenaka M."/>
            <person name="Takezawa D."/>
            <person name="Tomogane H."/>
            <person name="Tsuzuki M."/>
            <person name="Ueda T."/>
            <person name="Umeda M."/>
            <person name="Ward J."/>
            <person name="Watanabe Y."/>
            <person name="Yazaki K."/>
            <person name="Yokoyama R."/>
            <person name="Yoshitake Y."/>
            <person name="Yotsui I."/>
            <person name="Zachgo S."/>
            <person name="Schmutz J."/>
        </authorList>
    </citation>
    <scope>NUCLEOTIDE SEQUENCE [LARGE SCALE GENOMIC DNA]</scope>
    <source>
        <strain evidence="3">cv. B-3</strain>
    </source>
</reference>
<gene>
    <name evidence="2" type="ORF">BRARA_F03754</name>
</gene>
<dbReference type="Pfam" id="PF03478">
    <property type="entry name" value="Beta-prop_KIB1-4"/>
    <property type="match status" value="1"/>
</dbReference>
<dbReference type="InterPro" id="IPR050942">
    <property type="entry name" value="F-box_BR-signaling"/>
</dbReference>
<dbReference type="InterPro" id="IPR005174">
    <property type="entry name" value="KIB1-4_b-propeller"/>
</dbReference>
<dbReference type="AlphaFoldDB" id="A0A397Z583"/>
<dbReference type="PANTHER" id="PTHR44259">
    <property type="entry name" value="OS07G0183000 PROTEIN-RELATED"/>
    <property type="match status" value="1"/>
</dbReference>
<evidence type="ECO:0000313" key="2">
    <source>
        <dbReference type="EMBL" id="RID60611.1"/>
    </source>
</evidence>
<proteinExistence type="predicted"/>
<evidence type="ECO:0000313" key="3">
    <source>
        <dbReference type="Proteomes" id="UP000264353"/>
    </source>
</evidence>
<sequence>MFSSSTPTFPFMLIDYLTNFSSVEDDGPKILIRDLKLREEVLEAMTSGFSRNQSIGFYDYYQSDSGDNPPILLKHKPSNPELTEVIAQLPPLPCGTKIQNIAMSSFSNRRKDWAVCVKLPSSQLSLCRPFALGQFKWINIKPMPESISSFSSIMFSKKDQRFYIPSPGGNHLCSLDLNFKEGDMPRFLRIGFEDYPKSVVTELEELNSCSRTDHIVESPTGELFYIKWYGEEYEGEDLDRDENYNDVVRSLTHKTKKFMVFREKETGYGEEKKNEVIIYTEEDDKTMTYTEDIGDLCIFVGHSQAYCAPASSSPGLKPNCIYFVGYSFGVYDLTTKTCTTFFTRDADEEDNEIVPLRRLDFPYWPPPFPISC</sequence>
<evidence type="ECO:0000259" key="1">
    <source>
        <dbReference type="Pfam" id="PF03478"/>
    </source>
</evidence>
<dbReference type="Proteomes" id="UP000264353">
    <property type="component" value="Chromosome A6"/>
</dbReference>
<accession>A0A397Z583</accession>
<organism evidence="2 3">
    <name type="scientific">Brassica campestris</name>
    <name type="common">Field mustard</name>
    <dbReference type="NCBI Taxonomy" id="3711"/>
    <lineage>
        <taxon>Eukaryota</taxon>
        <taxon>Viridiplantae</taxon>
        <taxon>Streptophyta</taxon>
        <taxon>Embryophyta</taxon>
        <taxon>Tracheophyta</taxon>
        <taxon>Spermatophyta</taxon>
        <taxon>Magnoliopsida</taxon>
        <taxon>eudicotyledons</taxon>
        <taxon>Gunneridae</taxon>
        <taxon>Pentapetalae</taxon>
        <taxon>rosids</taxon>
        <taxon>malvids</taxon>
        <taxon>Brassicales</taxon>
        <taxon>Brassicaceae</taxon>
        <taxon>Brassiceae</taxon>
        <taxon>Brassica</taxon>
    </lineage>
</organism>
<dbReference type="PANTHER" id="PTHR44259:SF89">
    <property type="entry name" value="DUF295 DOMAIN-CONTAINING PROTEIN-RELATED"/>
    <property type="match status" value="1"/>
</dbReference>
<name>A0A397Z583_BRACM</name>